<feature type="compositionally biased region" description="Low complexity" evidence="1">
    <location>
        <begin position="587"/>
        <end position="619"/>
    </location>
</feature>
<keyword evidence="2" id="KW-0812">Transmembrane</keyword>
<keyword evidence="2" id="KW-0472">Membrane</keyword>
<dbReference type="RefSeq" id="WP_259080903.1">
    <property type="nucleotide sequence ID" value="NZ_JANUAU010000010.1"/>
</dbReference>
<dbReference type="InterPro" id="IPR007730">
    <property type="entry name" value="SPOR-like_dom"/>
</dbReference>
<evidence type="ECO:0000256" key="1">
    <source>
        <dbReference type="SAM" id="MobiDB-lite"/>
    </source>
</evidence>
<evidence type="ECO:0000313" key="5">
    <source>
        <dbReference type="Proteomes" id="UP001155027"/>
    </source>
</evidence>
<evidence type="ECO:0000259" key="3">
    <source>
        <dbReference type="PROSITE" id="PS51724"/>
    </source>
</evidence>
<dbReference type="PROSITE" id="PS51724">
    <property type="entry name" value="SPOR"/>
    <property type="match status" value="1"/>
</dbReference>
<name>A0A9X2PYK4_9BACT</name>
<keyword evidence="2" id="KW-1133">Transmembrane helix</keyword>
<dbReference type="Proteomes" id="UP001155027">
    <property type="component" value="Unassembled WGS sequence"/>
</dbReference>
<dbReference type="EMBL" id="JANUAU010000010">
    <property type="protein sequence ID" value="MCS3678904.1"/>
    <property type="molecule type" value="Genomic_DNA"/>
</dbReference>
<feature type="compositionally biased region" description="Acidic residues" evidence="1">
    <location>
        <begin position="46"/>
        <end position="60"/>
    </location>
</feature>
<feature type="compositionally biased region" description="Low complexity" evidence="1">
    <location>
        <begin position="716"/>
        <end position="728"/>
    </location>
</feature>
<evidence type="ECO:0000256" key="2">
    <source>
        <dbReference type="SAM" id="Phobius"/>
    </source>
</evidence>
<dbReference type="GO" id="GO:0042834">
    <property type="term" value="F:peptidoglycan binding"/>
    <property type="evidence" value="ECO:0007669"/>
    <property type="project" value="InterPro"/>
</dbReference>
<dbReference type="AlphaFoldDB" id="A0A9X2PYK4"/>
<gene>
    <name evidence="4" type="ORF">GGP71_002846</name>
</gene>
<feature type="region of interest" description="Disordered" evidence="1">
    <location>
        <begin position="33"/>
        <end position="60"/>
    </location>
</feature>
<organism evidence="4 5">
    <name type="scientific">Salinibacter ruber</name>
    <dbReference type="NCBI Taxonomy" id="146919"/>
    <lineage>
        <taxon>Bacteria</taxon>
        <taxon>Pseudomonadati</taxon>
        <taxon>Rhodothermota</taxon>
        <taxon>Rhodothermia</taxon>
        <taxon>Rhodothermales</taxon>
        <taxon>Salinibacteraceae</taxon>
        <taxon>Salinibacter</taxon>
    </lineage>
</organism>
<feature type="region of interest" description="Disordered" evidence="1">
    <location>
        <begin position="711"/>
        <end position="736"/>
    </location>
</feature>
<feature type="domain" description="SPOR" evidence="3">
    <location>
        <begin position="628"/>
        <end position="709"/>
    </location>
</feature>
<proteinExistence type="predicted"/>
<feature type="region of interest" description="Disordered" evidence="1">
    <location>
        <begin position="579"/>
        <end position="626"/>
    </location>
</feature>
<protein>
    <recommendedName>
        <fullName evidence="3">SPOR domain-containing protein</fullName>
    </recommendedName>
</protein>
<sequence>MSAHALGIMVSADALHAVLLERTDEETSVQFRWSSGSSDARGGDLPFEEPGDMTPDVEEESDDVTIQFGDDGGGGSDDMFMGSEFDDIDGGSEALGGDEGGEAWNFQVELDNLLDECAERGYEDPEIAFCSSTSQIDDVELRLPPDETDAEEAEETEHGLPLPASRSTLLDMLEEQYEGEADGERVGFVPMHRTGDGYQRVLALIARPGGPVLSTLDSMQDQTLSRAPQTRLLDAEVSLYLGLARSVLQLPPGTPEKTIFVRSGTDDTLVLFIEGNTLRQSEHLPELTAEDSAETICSRVLLLQDEYGMGQVQHLMLVAEEDEEVLASAFKSYFSTAELHVLRSHLPGGDDTDAEAYVGATGAALRLLDDAAFAPHFQPVNLLAKEYVPSRLRLPVGWPVPAMLTLLAIATLGFVWLYFVNASTISEKRTALRALEQKVNQVDQEALQRRIDSMKAMTTEYAAANKTIGGLLQGSNKWSSGLATVTGQMNDLRGLTINQWSPQSGTEVTILGRSNDRSKVVELAQRLDGRILGLTFTETRDVSLYDFELTVPLDTTKPEAIEYWREQRGEQLAAGTEAVDVGPDAPAPDSSTTTGPSTTAQASPGTGAPAAPPEAESTGDAQARRDTLDASSVWTVVVASVLESAAAEETARRFRERLDGGSHPVQVRHSPENGRYRVGIGRFVSVQNALAMLQDMSGTLPEGAWLLKMTGEDADPASAGAAASTSSDQPDAERSV</sequence>
<accession>A0A9X2PYK4</accession>
<feature type="transmembrane region" description="Helical" evidence="2">
    <location>
        <begin position="398"/>
        <end position="419"/>
    </location>
</feature>
<reference evidence="4" key="1">
    <citation type="submission" date="2022-08" db="EMBL/GenBank/DDBJ databases">
        <title>Genomic Encyclopedia of Type Strains, Phase V (KMG-V): Genome sequencing to study the core and pangenomes of soil and plant-associated prokaryotes.</title>
        <authorList>
            <person name="Whitman W."/>
        </authorList>
    </citation>
    <scope>NUCLEOTIDE SEQUENCE</scope>
    <source>
        <strain evidence="4">0</strain>
    </source>
</reference>
<evidence type="ECO:0000313" key="4">
    <source>
        <dbReference type="EMBL" id="MCS3678904.1"/>
    </source>
</evidence>
<comment type="caution">
    <text evidence="4">The sequence shown here is derived from an EMBL/GenBank/DDBJ whole genome shotgun (WGS) entry which is preliminary data.</text>
</comment>